<gene>
    <name evidence="1" type="ORF">J3359_13415</name>
</gene>
<proteinExistence type="predicted"/>
<dbReference type="AlphaFoldDB" id="A0A975CRC5"/>
<evidence type="ECO:0000313" key="1">
    <source>
        <dbReference type="EMBL" id="QTE21806.1"/>
    </source>
</evidence>
<dbReference type="EMBL" id="CP071869">
    <property type="protein sequence ID" value="QTE21806.1"/>
    <property type="molecule type" value="Genomic_DNA"/>
</dbReference>
<name>A0A975CRC5_9FLAO</name>
<dbReference type="KEGG" id="pcea:J3359_13415"/>
<accession>A0A975CRC5</accession>
<protein>
    <submittedName>
        <fullName evidence="1">Uncharacterized protein</fullName>
    </submittedName>
</protein>
<reference evidence="1 2" key="1">
    <citation type="submission" date="2021-03" db="EMBL/GenBank/DDBJ databases">
        <title>Complete genome of Polaribacter_sp.SM13.</title>
        <authorList>
            <person name="Jeong S.W."/>
            <person name="Bae J.W."/>
        </authorList>
    </citation>
    <scope>NUCLEOTIDE SEQUENCE [LARGE SCALE GENOMIC DNA]</scope>
    <source>
        <strain evidence="1 2">SM13</strain>
    </source>
</reference>
<dbReference type="RefSeq" id="WP_208077357.1">
    <property type="nucleotide sequence ID" value="NZ_CP071869.1"/>
</dbReference>
<keyword evidence="2" id="KW-1185">Reference proteome</keyword>
<organism evidence="1 2">
    <name type="scientific">Polaribacter cellanae</name>
    <dbReference type="NCBI Taxonomy" id="2818493"/>
    <lineage>
        <taxon>Bacteria</taxon>
        <taxon>Pseudomonadati</taxon>
        <taxon>Bacteroidota</taxon>
        <taxon>Flavobacteriia</taxon>
        <taxon>Flavobacteriales</taxon>
        <taxon>Flavobacteriaceae</taxon>
    </lineage>
</organism>
<dbReference type="Proteomes" id="UP000663920">
    <property type="component" value="Chromosome"/>
</dbReference>
<evidence type="ECO:0000313" key="2">
    <source>
        <dbReference type="Proteomes" id="UP000663920"/>
    </source>
</evidence>
<sequence>MNFQLNGKTGIWLNKLNGKTVDKIYQVDYNNDRHNDDYLPWIFLITFAEFDQYLKIEGDFDGSHLKINLREKSLLKNELKENNLPNELDLWQVYETKSDEKLGRLLGQRIDFVEFGVDKDEFEINGTKIKGQKEFFNFIRFYCKNLNLTVFEGSLTGLGVSDDKHVKLNFEETFEIHNTNKNNC</sequence>